<name>A0ABR2LCL0_9ASPA</name>
<dbReference type="SUPFAM" id="SSF53335">
    <property type="entry name" value="S-adenosyl-L-methionine-dependent methyltransferases"/>
    <property type="match status" value="1"/>
</dbReference>
<protein>
    <recommendedName>
        <fullName evidence="1">Methyltransferase type 11 domain-containing protein</fullName>
    </recommendedName>
</protein>
<dbReference type="InterPro" id="IPR013216">
    <property type="entry name" value="Methyltransf_11"/>
</dbReference>
<dbReference type="InterPro" id="IPR029063">
    <property type="entry name" value="SAM-dependent_MTases_sf"/>
</dbReference>
<evidence type="ECO:0000313" key="2">
    <source>
        <dbReference type="EMBL" id="KAK8937635.1"/>
    </source>
</evidence>
<dbReference type="PANTHER" id="PTHR45180:SF1">
    <property type="entry name" value="OS01G0307686 PROTEIN"/>
    <property type="match status" value="1"/>
</dbReference>
<dbReference type="PANTHER" id="PTHR45180">
    <property type="entry name" value="OS01G0307686 PROTEIN"/>
    <property type="match status" value="1"/>
</dbReference>
<dbReference type="CDD" id="cd02440">
    <property type="entry name" value="AdoMet_MTases"/>
    <property type="match status" value="1"/>
</dbReference>
<dbReference type="Gene3D" id="3.40.50.150">
    <property type="entry name" value="Vaccinia Virus protein VP39"/>
    <property type="match status" value="1"/>
</dbReference>
<gene>
    <name evidence="2" type="ORF">KSP40_PGU018351</name>
</gene>
<organism evidence="2 3">
    <name type="scientific">Platanthera guangdongensis</name>
    <dbReference type="NCBI Taxonomy" id="2320717"/>
    <lineage>
        <taxon>Eukaryota</taxon>
        <taxon>Viridiplantae</taxon>
        <taxon>Streptophyta</taxon>
        <taxon>Embryophyta</taxon>
        <taxon>Tracheophyta</taxon>
        <taxon>Spermatophyta</taxon>
        <taxon>Magnoliopsida</taxon>
        <taxon>Liliopsida</taxon>
        <taxon>Asparagales</taxon>
        <taxon>Orchidaceae</taxon>
        <taxon>Orchidoideae</taxon>
        <taxon>Orchideae</taxon>
        <taxon>Orchidinae</taxon>
        <taxon>Platanthera</taxon>
    </lineage>
</organism>
<sequence length="281" mass="30682">MKLLPSLSISFTAQLKMANLFCKQAQTYASSRPAYPPEFLRYIASKIPGRRLAWDVGTGSGQAAASLSSLFDSVVGTDVSAEQLAHAPSHIPNIRFLHTPPSLPVADLHRLVAPPGSVDLITVAQALHWLDLPAFYDQARAMLRPGGVVAAWCYTGAVIDGGNSRADEIYRRVYAASGPYWAEERRMVEEGYASIEFPFGAVDGEVGTGPVVGFAAEREFTAAKFLEYVRSWSAYQTAKEKGVEILTEEVVDELERAWGDDDGDDTKKVLFPISLRIGRVL</sequence>
<dbReference type="EMBL" id="JBBWWR010000021">
    <property type="protein sequence ID" value="KAK8937635.1"/>
    <property type="molecule type" value="Genomic_DNA"/>
</dbReference>
<feature type="domain" description="Methyltransferase type 11" evidence="1">
    <location>
        <begin position="55"/>
        <end position="150"/>
    </location>
</feature>
<keyword evidence="3" id="KW-1185">Reference proteome</keyword>
<dbReference type="Pfam" id="PF08241">
    <property type="entry name" value="Methyltransf_11"/>
    <property type="match status" value="1"/>
</dbReference>
<evidence type="ECO:0000259" key="1">
    <source>
        <dbReference type="Pfam" id="PF08241"/>
    </source>
</evidence>
<proteinExistence type="predicted"/>
<evidence type="ECO:0000313" key="3">
    <source>
        <dbReference type="Proteomes" id="UP001412067"/>
    </source>
</evidence>
<dbReference type="Proteomes" id="UP001412067">
    <property type="component" value="Unassembled WGS sequence"/>
</dbReference>
<comment type="caution">
    <text evidence="2">The sequence shown here is derived from an EMBL/GenBank/DDBJ whole genome shotgun (WGS) entry which is preliminary data.</text>
</comment>
<accession>A0ABR2LCL0</accession>
<reference evidence="2 3" key="1">
    <citation type="journal article" date="2022" name="Nat. Plants">
        <title>Genomes of leafy and leafless Platanthera orchids illuminate the evolution of mycoheterotrophy.</title>
        <authorList>
            <person name="Li M.H."/>
            <person name="Liu K.W."/>
            <person name="Li Z."/>
            <person name="Lu H.C."/>
            <person name="Ye Q.L."/>
            <person name="Zhang D."/>
            <person name="Wang J.Y."/>
            <person name="Li Y.F."/>
            <person name="Zhong Z.M."/>
            <person name="Liu X."/>
            <person name="Yu X."/>
            <person name="Liu D.K."/>
            <person name="Tu X.D."/>
            <person name="Liu B."/>
            <person name="Hao Y."/>
            <person name="Liao X.Y."/>
            <person name="Jiang Y.T."/>
            <person name="Sun W.H."/>
            <person name="Chen J."/>
            <person name="Chen Y.Q."/>
            <person name="Ai Y."/>
            <person name="Zhai J.W."/>
            <person name="Wu S.S."/>
            <person name="Zhou Z."/>
            <person name="Hsiao Y.Y."/>
            <person name="Wu W.L."/>
            <person name="Chen Y.Y."/>
            <person name="Lin Y.F."/>
            <person name="Hsu J.L."/>
            <person name="Li C.Y."/>
            <person name="Wang Z.W."/>
            <person name="Zhao X."/>
            <person name="Zhong W.Y."/>
            <person name="Ma X.K."/>
            <person name="Ma L."/>
            <person name="Huang J."/>
            <person name="Chen G.Z."/>
            <person name="Huang M.Z."/>
            <person name="Huang L."/>
            <person name="Peng D.H."/>
            <person name="Luo Y.B."/>
            <person name="Zou S.Q."/>
            <person name="Chen S.P."/>
            <person name="Lan S."/>
            <person name="Tsai W.C."/>
            <person name="Van de Peer Y."/>
            <person name="Liu Z.J."/>
        </authorList>
    </citation>
    <scope>NUCLEOTIDE SEQUENCE [LARGE SCALE GENOMIC DNA]</scope>
    <source>
        <strain evidence="2">Lor288</strain>
    </source>
</reference>